<comment type="caution">
    <text evidence="1">The sequence shown here is derived from an EMBL/GenBank/DDBJ whole genome shotgun (WGS) entry which is preliminary data.</text>
</comment>
<proteinExistence type="predicted"/>
<evidence type="ECO:0000313" key="2">
    <source>
        <dbReference type="Proteomes" id="UP000823775"/>
    </source>
</evidence>
<accession>A0ABS8UUW3</accession>
<dbReference type="EMBL" id="JACEIK010002731">
    <property type="protein sequence ID" value="MCD9638568.1"/>
    <property type="molecule type" value="Genomic_DNA"/>
</dbReference>
<organism evidence="1 2">
    <name type="scientific">Datura stramonium</name>
    <name type="common">Jimsonweed</name>
    <name type="synonym">Common thornapple</name>
    <dbReference type="NCBI Taxonomy" id="4076"/>
    <lineage>
        <taxon>Eukaryota</taxon>
        <taxon>Viridiplantae</taxon>
        <taxon>Streptophyta</taxon>
        <taxon>Embryophyta</taxon>
        <taxon>Tracheophyta</taxon>
        <taxon>Spermatophyta</taxon>
        <taxon>Magnoliopsida</taxon>
        <taxon>eudicotyledons</taxon>
        <taxon>Gunneridae</taxon>
        <taxon>Pentapetalae</taxon>
        <taxon>asterids</taxon>
        <taxon>lamiids</taxon>
        <taxon>Solanales</taxon>
        <taxon>Solanaceae</taxon>
        <taxon>Solanoideae</taxon>
        <taxon>Datureae</taxon>
        <taxon>Datura</taxon>
    </lineage>
</organism>
<keyword evidence="2" id="KW-1185">Reference proteome</keyword>
<feature type="non-terminal residue" evidence="1">
    <location>
        <position position="1"/>
    </location>
</feature>
<protein>
    <submittedName>
        <fullName evidence="1">Uncharacterized protein</fullName>
    </submittedName>
</protein>
<sequence length="76" mass="8347">HAPDVMSLARSATFQYGTRCHSCLPRWGVTIFLSQTLILLNSSLSSSSLFLSRRKNTNVSLQELQDSSVSGGFLQV</sequence>
<gene>
    <name evidence="1" type="ORF">HAX54_022625</name>
</gene>
<name>A0ABS8UUW3_DATST</name>
<evidence type="ECO:0000313" key="1">
    <source>
        <dbReference type="EMBL" id="MCD9638568.1"/>
    </source>
</evidence>
<reference evidence="1 2" key="1">
    <citation type="journal article" date="2021" name="BMC Genomics">
        <title>Datura genome reveals duplications of psychoactive alkaloid biosynthetic genes and high mutation rate following tissue culture.</title>
        <authorList>
            <person name="Rajewski A."/>
            <person name="Carter-House D."/>
            <person name="Stajich J."/>
            <person name="Litt A."/>
        </authorList>
    </citation>
    <scope>NUCLEOTIDE SEQUENCE [LARGE SCALE GENOMIC DNA]</scope>
    <source>
        <strain evidence="1">AR-01</strain>
    </source>
</reference>
<feature type="non-terminal residue" evidence="1">
    <location>
        <position position="76"/>
    </location>
</feature>
<dbReference type="Proteomes" id="UP000823775">
    <property type="component" value="Unassembled WGS sequence"/>
</dbReference>